<organism evidence="1 2">
    <name type="scientific">Mytilus galloprovincialis</name>
    <name type="common">Mediterranean mussel</name>
    <dbReference type="NCBI Taxonomy" id="29158"/>
    <lineage>
        <taxon>Eukaryota</taxon>
        <taxon>Metazoa</taxon>
        <taxon>Spiralia</taxon>
        <taxon>Lophotrochozoa</taxon>
        <taxon>Mollusca</taxon>
        <taxon>Bivalvia</taxon>
        <taxon>Autobranchia</taxon>
        <taxon>Pteriomorphia</taxon>
        <taxon>Mytilida</taxon>
        <taxon>Mytiloidea</taxon>
        <taxon>Mytilidae</taxon>
        <taxon>Mytilinae</taxon>
        <taxon>Mytilus</taxon>
    </lineage>
</organism>
<dbReference type="InterPro" id="IPR011011">
    <property type="entry name" value="Znf_FYVE_PHD"/>
</dbReference>
<dbReference type="PANTHER" id="PTHR34718">
    <property type="entry name" value="PHD-TYPE DOMAIN-CONTAINING PROTEIN"/>
    <property type="match status" value="1"/>
</dbReference>
<dbReference type="EMBL" id="UYJE01010036">
    <property type="protein sequence ID" value="VDI79146.1"/>
    <property type="molecule type" value="Genomic_DNA"/>
</dbReference>
<dbReference type="Gene3D" id="1.10.418.20">
    <property type="match status" value="1"/>
</dbReference>
<dbReference type="InterPro" id="IPR038765">
    <property type="entry name" value="Papain-like_cys_pep_sf"/>
</dbReference>
<keyword evidence="2" id="KW-1185">Reference proteome</keyword>
<evidence type="ECO:0008006" key="3">
    <source>
        <dbReference type="Google" id="ProtNLM"/>
    </source>
</evidence>
<comment type="caution">
    <text evidence="1">The sequence shown here is derived from an EMBL/GenBank/DDBJ whole genome shotgun (WGS) entry which is preliminary data.</text>
</comment>
<gene>
    <name evidence="1" type="ORF">MGAL_10B042990</name>
</gene>
<sequence length="190" mass="21822">MLYTLYTKCTLVDVAQEDVIHLIYHMYPGGCNTGGCYTPDKPHVPQIQLSAIYSHGKKNLLVKLPDVQQQTNGYDCGVYAIANLVEYCHKEKLNTQRRTKFIEKYMRPHLISCLEKGHFTPFPQNTTSIADFVRIYARRIECSCQCGKPDVFENMIGCEAKRGRISCTKWVHQTCSGVSEDWYCDEHRDA</sequence>
<dbReference type="Proteomes" id="UP000596742">
    <property type="component" value="Unassembled WGS sequence"/>
</dbReference>
<dbReference type="OrthoDB" id="6109770at2759"/>
<protein>
    <recommendedName>
        <fullName evidence="3">Ubiquitin-like protease family profile domain-containing protein</fullName>
    </recommendedName>
</protein>
<proteinExistence type="predicted"/>
<dbReference type="AlphaFoldDB" id="A0A8B6HI60"/>
<evidence type="ECO:0000313" key="2">
    <source>
        <dbReference type="Proteomes" id="UP000596742"/>
    </source>
</evidence>
<name>A0A8B6HI60_MYTGA</name>
<dbReference type="SUPFAM" id="SSF54001">
    <property type="entry name" value="Cysteine proteinases"/>
    <property type="match status" value="1"/>
</dbReference>
<accession>A0A8B6HI60</accession>
<dbReference type="PANTHER" id="PTHR34718:SF2">
    <property type="entry name" value="PHD-TYPE DOMAIN-CONTAINING PROTEIN"/>
    <property type="match status" value="1"/>
</dbReference>
<reference evidence="1" key="1">
    <citation type="submission" date="2018-11" db="EMBL/GenBank/DDBJ databases">
        <authorList>
            <person name="Alioto T."/>
            <person name="Alioto T."/>
        </authorList>
    </citation>
    <scope>NUCLEOTIDE SEQUENCE</scope>
</reference>
<evidence type="ECO:0000313" key="1">
    <source>
        <dbReference type="EMBL" id="VDI79146.1"/>
    </source>
</evidence>
<dbReference type="SUPFAM" id="SSF57903">
    <property type="entry name" value="FYVE/PHD zinc finger"/>
    <property type="match status" value="1"/>
</dbReference>